<evidence type="ECO:0000256" key="2">
    <source>
        <dbReference type="ARBA" id="ARBA00009533"/>
    </source>
</evidence>
<evidence type="ECO:0000256" key="1">
    <source>
        <dbReference type="ARBA" id="ARBA00001933"/>
    </source>
</evidence>
<keyword evidence="8" id="KW-1185">Reference proteome</keyword>
<dbReference type="Proteomes" id="UP000747542">
    <property type="component" value="Unassembled WGS sequence"/>
</dbReference>
<dbReference type="GO" id="GO:0019752">
    <property type="term" value="P:carboxylic acid metabolic process"/>
    <property type="evidence" value="ECO:0007669"/>
    <property type="project" value="InterPro"/>
</dbReference>
<evidence type="ECO:0000256" key="5">
    <source>
        <dbReference type="ARBA" id="ARBA00023239"/>
    </source>
</evidence>
<keyword evidence="5 6" id="KW-0456">Lyase</keyword>
<gene>
    <name evidence="7" type="primary">Gadl1-L4</name>
    <name evidence="7" type="ORF">Hamer_G029335</name>
</gene>
<sequence>MASDTCNTDFSHDYKDHLCPFQTHVRGGPVFIMVEHFVISKLVELFGWQQGDGIFSPGGSMSNMYGLVLARYRAHPEVKRRGAEGGGKGSQEKWRRSFVNATAGTTVFGAFDPLEEVADVCEGGRTLVTC</sequence>
<comment type="similarity">
    <text evidence="2 6">Belongs to the group II decarboxylase family.</text>
</comment>
<evidence type="ECO:0000313" key="7">
    <source>
        <dbReference type="EMBL" id="KAG7176498.1"/>
    </source>
</evidence>
<dbReference type="EMBL" id="JAHLQT010003267">
    <property type="protein sequence ID" value="KAG7176498.1"/>
    <property type="molecule type" value="Genomic_DNA"/>
</dbReference>
<dbReference type="Gene3D" id="3.40.640.10">
    <property type="entry name" value="Type I PLP-dependent aspartate aminotransferase-like (Major domain)"/>
    <property type="match status" value="2"/>
</dbReference>
<organism evidence="7 8">
    <name type="scientific">Homarus americanus</name>
    <name type="common">American lobster</name>
    <dbReference type="NCBI Taxonomy" id="6706"/>
    <lineage>
        <taxon>Eukaryota</taxon>
        <taxon>Metazoa</taxon>
        <taxon>Ecdysozoa</taxon>
        <taxon>Arthropoda</taxon>
        <taxon>Crustacea</taxon>
        <taxon>Multicrustacea</taxon>
        <taxon>Malacostraca</taxon>
        <taxon>Eumalacostraca</taxon>
        <taxon>Eucarida</taxon>
        <taxon>Decapoda</taxon>
        <taxon>Pleocyemata</taxon>
        <taxon>Astacidea</taxon>
        <taxon>Nephropoidea</taxon>
        <taxon>Nephropidae</taxon>
        <taxon>Homarus</taxon>
    </lineage>
</organism>
<evidence type="ECO:0000256" key="4">
    <source>
        <dbReference type="ARBA" id="ARBA00022898"/>
    </source>
</evidence>
<dbReference type="InterPro" id="IPR002129">
    <property type="entry name" value="PyrdxlP-dep_de-COase"/>
</dbReference>
<comment type="cofactor">
    <cofactor evidence="1 6">
        <name>pyridoxal 5'-phosphate</name>
        <dbReference type="ChEBI" id="CHEBI:597326"/>
    </cofactor>
</comment>
<dbReference type="GO" id="GO:0030170">
    <property type="term" value="F:pyridoxal phosphate binding"/>
    <property type="evidence" value="ECO:0007669"/>
    <property type="project" value="InterPro"/>
</dbReference>
<protein>
    <submittedName>
        <fullName evidence="7">Acidic amino acid decarboxylase GADL1-like 4</fullName>
    </submittedName>
</protein>
<comment type="caution">
    <text evidence="7">The sequence shown here is derived from an EMBL/GenBank/DDBJ whole genome shotgun (WGS) entry which is preliminary data.</text>
</comment>
<dbReference type="PANTHER" id="PTHR45677">
    <property type="entry name" value="GLUTAMATE DECARBOXYLASE-RELATED"/>
    <property type="match status" value="1"/>
</dbReference>
<dbReference type="AlphaFoldDB" id="A0A8J5NBJ5"/>
<evidence type="ECO:0000313" key="8">
    <source>
        <dbReference type="Proteomes" id="UP000747542"/>
    </source>
</evidence>
<proteinExistence type="inferred from homology"/>
<evidence type="ECO:0000256" key="6">
    <source>
        <dbReference type="RuleBase" id="RU000382"/>
    </source>
</evidence>
<keyword evidence="3" id="KW-0210">Decarboxylase</keyword>
<dbReference type="Pfam" id="PF00282">
    <property type="entry name" value="Pyridoxal_deC"/>
    <property type="match status" value="1"/>
</dbReference>
<reference evidence="7" key="1">
    <citation type="journal article" date="2021" name="Sci. Adv.">
        <title>The American lobster genome reveals insights on longevity, neural, and immune adaptations.</title>
        <authorList>
            <person name="Polinski J.M."/>
            <person name="Zimin A.V."/>
            <person name="Clark K.F."/>
            <person name="Kohn A.B."/>
            <person name="Sadowski N."/>
            <person name="Timp W."/>
            <person name="Ptitsyn A."/>
            <person name="Khanna P."/>
            <person name="Romanova D.Y."/>
            <person name="Williams P."/>
            <person name="Greenwood S.J."/>
            <person name="Moroz L.L."/>
            <person name="Walt D.R."/>
            <person name="Bodnar A.G."/>
        </authorList>
    </citation>
    <scope>NUCLEOTIDE SEQUENCE</scope>
    <source>
        <strain evidence="7">GMGI-L3</strain>
    </source>
</reference>
<dbReference type="InterPro" id="IPR015421">
    <property type="entry name" value="PyrdxlP-dep_Trfase_major"/>
</dbReference>
<evidence type="ECO:0000256" key="3">
    <source>
        <dbReference type="ARBA" id="ARBA00022793"/>
    </source>
</evidence>
<dbReference type="PANTHER" id="PTHR45677:SF8">
    <property type="entry name" value="CYSTEINE SULFINIC ACID DECARBOXYLASE"/>
    <property type="match status" value="1"/>
</dbReference>
<dbReference type="GO" id="GO:0005737">
    <property type="term" value="C:cytoplasm"/>
    <property type="evidence" value="ECO:0007669"/>
    <property type="project" value="TreeGrafter"/>
</dbReference>
<dbReference type="InterPro" id="IPR015424">
    <property type="entry name" value="PyrdxlP-dep_Trfase"/>
</dbReference>
<accession>A0A8J5NBJ5</accession>
<dbReference type="SUPFAM" id="SSF53383">
    <property type="entry name" value="PLP-dependent transferases"/>
    <property type="match status" value="1"/>
</dbReference>
<keyword evidence="4 6" id="KW-0663">Pyridoxal phosphate</keyword>
<name>A0A8J5NBJ5_HOMAM</name>
<dbReference type="GO" id="GO:0016831">
    <property type="term" value="F:carboxy-lyase activity"/>
    <property type="evidence" value="ECO:0007669"/>
    <property type="project" value="UniProtKB-KW"/>
</dbReference>